<organism evidence="1">
    <name type="scientific">Albugo laibachii Nc14</name>
    <dbReference type="NCBI Taxonomy" id="890382"/>
    <lineage>
        <taxon>Eukaryota</taxon>
        <taxon>Sar</taxon>
        <taxon>Stramenopiles</taxon>
        <taxon>Oomycota</taxon>
        <taxon>Peronosporomycetes</taxon>
        <taxon>Albuginales</taxon>
        <taxon>Albuginaceae</taxon>
        <taxon>Albugo</taxon>
    </lineage>
</organism>
<evidence type="ECO:0000313" key="1">
    <source>
        <dbReference type="EMBL" id="CCA20976.1"/>
    </source>
</evidence>
<protein>
    <submittedName>
        <fullName evidence="1">AlNc14C108G6303 protein</fullName>
    </submittedName>
</protein>
<dbReference type="HOGENOM" id="CLU_2268848_0_0_1"/>
<sequence>MMQWKKNCLCNVNNHCAIAKRRGDISIPFALCLDQKSTLIYKSVRFNATQSNKFSMLVLGNHTSSFRGQDISCPYCADNIMQCCSVWLNGMRKNLSQPNPCWI</sequence>
<proteinExistence type="predicted"/>
<gene>
    <name evidence="1" type="primary">AlNc14C108G6303</name>
    <name evidence="1" type="ORF">ALNC14_071190</name>
</gene>
<name>F0WI97_9STRA</name>
<dbReference type="EMBL" id="FR824153">
    <property type="protein sequence ID" value="CCA20976.1"/>
    <property type="molecule type" value="Genomic_DNA"/>
</dbReference>
<reference evidence="1" key="1">
    <citation type="journal article" date="2011" name="PLoS Biol.">
        <title>Gene gain and loss during evolution of obligate parasitism in the white rust pathogen of Arabidopsis thaliana.</title>
        <authorList>
            <person name="Kemen E."/>
            <person name="Gardiner A."/>
            <person name="Schultz-Larsen T."/>
            <person name="Kemen A.C."/>
            <person name="Balmuth A.L."/>
            <person name="Robert-Seilaniantz A."/>
            <person name="Bailey K."/>
            <person name="Holub E."/>
            <person name="Studholme D.J."/>
            <person name="Maclean D."/>
            <person name="Jones J.D."/>
        </authorList>
    </citation>
    <scope>NUCLEOTIDE SEQUENCE</scope>
</reference>
<accession>F0WI97</accession>
<reference evidence="1" key="2">
    <citation type="submission" date="2011-02" db="EMBL/GenBank/DDBJ databases">
        <authorList>
            <person name="MacLean D."/>
        </authorList>
    </citation>
    <scope>NUCLEOTIDE SEQUENCE</scope>
</reference>
<dbReference type="AlphaFoldDB" id="F0WI97"/>